<sequence length="67" mass="7834">MGAVLYQLDTNGNKLIMNYVGTKLSKTQQKYHSNKYECLVIVWDLHKQRPHLKGSQFRLHTDIKCVT</sequence>
<accession>A0ABQ9HPI9</accession>
<dbReference type="SUPFAM" id="SSF56672">
    <property type="entry name" value="DNA/RNA polymerases"/>
    <property type="match status" value="1"/>
</dbReference>
<evidence type="ECO:0000256" key="2">
    <source>
        <dbReference type="ARBA" id="ARBA00022695"/>
    </source>
</evidence>
<evidence type="ECO:0000259" key="7">
    <source>
        <dbReference type="Pfam" id="PF17917"/>
    </source>
</evidence>
<evidence type="ECO:0000313" key="9">
    <source>
        <dbReference type="Proteomes" id="UP001159363"/>
    </source>
</evidence>
<gene>
    <name evidence="8" type="ORF">PR048_012485</name>
</gene>
<keyword evidence="6" id="KW-0695">RNA-directed DNA polymerase</keyword>
<keyword evidence="5" id="KW-0378">Hydrolase</keyword>
<dbReference type="EMBL" id="JARBHB010000004">
    <property type="protein sequence ID" value="KAJ8886276.1"/>
    <property type="molecule type" value="Genomic_DNA"/>
</dbReference>
<protein>
    <recommendedName>
        <fullName evidence="7">Reverse transcriptase RNase H-like domain-containing protein</fullName>
    </recommendedName>
</protein>
<evidence type="ECO:0000256" key="3">
    <source>
        <dbReference type="ARBA" id="ARBA00022722"/>
    </source>
</evidence>
<evidence type="ECO:0000256" key="1">
    <source>
        <dbReference type="ARBA" id="ARBA00022679"/>
    </source>
</evidence>
<feature type="domain" description="Reverse transcriptase RNase H-like" evidence="7">
    <location>
        <begin position="1"/>
        <end position="64"/>
    </location>
</feature>
<proteinExistence type="predicted"/>
<name>A0ABQ9HPI9_9NEOP</name>
<keyword evidence="1" id="KW-0808">Transferase</keyword>
<keyword evidence="9" id="KW-1185">Reference proteome</keyword>
<evidence type="ECO:0000313" key="8">
    <source>
        <dbReference type="EMBL" id="KAJ8886276.1"/>
    </source>
</evidence>
<dbReference type="Pfam" id="PF17917">
    <property type="entry name" value="RT_RNaseH"/>
    <property type="match status" value="1"/>
</dbReference>
<dbReference type="Proteomes" id="UP001159363">
    <property type="component" value="Chromosome X"/>
</dbReference>
<keyword evidence="4" id="KW-0255">Endonuclease</keyword>
<dbReference type="InterPro" id="IPR041373">
    <property type="entry name" value="RT_RNaseH"/>
</dbReference>
<comment type="caution">
    <text evidence="8">The sequence shown here is derived from an EMBL/GenBank/DDBJ whole genome shotgun (WGS) entry which is preliminary data.</text>
</comment>
<organism evidence="8 9">
    <name type="scientific">Dryococelus australis</name>
    <dbReference type="NCBI Taxonomy" id="614101"/>
    <lineage>
        <taxon>Eukaryota</taxon>
        <taxon>Metazoa</taxon>
        <taxon>Ecdysozoa</taxon>
        <taxon>Arthropoda</taxon>
        <taxon>Hexapoda</taxon>
        <taxon>Insecta</taxon>
        <taxon>Pterygota</taxon>
        <taxon>Neoptera</taxon>
        <taxon>Polyneoptera</taxon>
        <taxon>Phasmatodea</taxon>
        <taxon>Verophasmatodea</taxon>
        <taxon>Anareolatae</taxon>
        <taxon>Phasmatidae</taxon>
        <taxon>Eurycanthinae</taxon>
        <taxon>Dryococelus</taxon>
    </lineage>
</organism>
<evidence type="ECO:0000256" key="4">
    <source>
        <dbReference type="ARBA" id="ARBA00022759"/>
    </source>
</evidence>
<keyword evidence="3" id="KW-0540">Nuclease</keyword>
<evidence type="ECO:0000256" key="6">
    <source>
        <dbReference type="ARBA" id="ARBA00022918"/>
    </source>
</evidence>
<keyword evidence="2" id="KW-0548">Nucleotidyltransferase</keyword>
<dbReference type="InterPro" id="IPR043502">
    <property type="entry name" value="DNA/RNA_pol_sf"/>
</dbReference>
<reference evidence="8 9" key="1">
    <citation type="submission" date="2023-02" db="EMBL/GenBank/DDBJ databases">
        <title>LHISI_Scaffold_Assembly.</title>
        <authorList>
            <person name="Stuart O.P."/>
            <person name="Cleave R."/>
            <person name="Magrath M.J.L."/>
            <person name="Mikheyev A.S."/>
        </authorList>
    </citation>
    <scope>NUCLEOTIDE SEQUENCE [LARGE SCALE GENOMIC DNA]</scope>
    <source>
        <strain evidence="8">Daus_M_001</strain>
        <tissue evidence="8">Leg muscle</tissue>
    </source>
</reference>
<evidence type="ECO:0000256" key="5">
    <source>
        <dbReference type="ARBA" id="ARBA00022801"/>
    </source>
</evidence>